<sequence>MKNKIPSNNKNVKLAILIDADNASVSKIHELLVFTAHYGQATVKRIYGDWSKPALSSWKEPAREYSFRLIEALPYVKGKNTTDISLVIDAMDLLHSGSVDGFCIVSSDSDYTLLAQRIREEGMLVLGYGENKTPESFINSCKEFKFSDKTDTTSIKSTNNETPDSMLKKEAHLFEKAYNNASNDGKSEVTLSQLGMAIKKLLPKYKPRRYGCKTLGEIYEKLGTYLIVPTDVKGMYIVERKS</sequence>
<proteinExistence type="predicted"/>
<evidence type="ECO:0000313" key="2">
    <source>
        <dbReference type="EMBL" id="MFC4675734.1"/>
    </source>
</evidence>
<organism evidence="2 3">
    <name type="scientific">Dysgonomonas termitidis</name>
    <dbReference type="NCBI Taxonomy" id="1516126"/>
    <lineage>
        <taxon>Bacteria</taxon>
        <taxon>Pseudomonadati</taxon>
        <taxon>Bacteroidota</taxon>
        <taxon>Bacteroidia</taxon>
        <taxon>Bacteroidales</taxon>
        <taxon>Dysgonomonadaceae</taxon>
        <taxon>Dysgonomonas</taxon>
    </lineage>
</organism>
<name>A0ABV9L141_9BACT</name>
<accession>A0ABV9L141</accession>
<dbReference type="EMBL" id="JBHSGN010000115">
    <property type="protein sequence ID" value="MFC4675734.1"/>
    <property type="molecule type" value="Genomic_DNA"/>
</dbReference>
<dbReference type="CDD" id="cd11297">
    <property type="entry name" value="PIN_LabA-like_N_1"/>
    <property type="match status" value="1"/>
</dbReference>
<evidence type="ECO:0000259" key="1">
    <source>
        <dbReference type="Pfam" id="PF01936"/>
    </source>
</evidence>
<dbReference type="Gene3D" id="3.30.420.610">
    <property type="entry name" value="LOTUS domain-like"/>
    <property type="match status" value="1"/>
</dbReference>
<reference evidence="3" key="1">
    <citation type="journal article" date="2019" name="Int. J. Syst. Evol. Microbiol.">
        <title>The Global Catalogue of Microorganisms (GCM) 10K type strain sequencing project: providing services to taxonomists for standard genome sequencing and annotation.</title>
        <authorList>
            <consortium name="The Broad Institute Genomics Platform"/>
            <consortium name="The Broad Institute Genome Sequencing Center for Infectious Disease"/>
            <person name="Wu L."/>
            <person name="Ma J."/>
        </authorList>
    </citation>
    <scope>NUCLEOTIDE SEQUENCE [LARGE SCALE GENOMIC DNA]</scope>
    <source>
        <strain evidence="3">CCUG 66188</strain>
    </source>
</reference>
<dbReference type="Proteomes" id="UP001596023">
    <property type="component" value="Unassembled WGS sequence"/>
</dbReference>
<comment type="caution">
    <text evidence="2">The sequence shown here is derived from an EMBL/GenBank/DDBJ whole genome shotgun (WGS) entry which is preliminary data.</text>
</comment>
<dbReference type="InterPro" id="IPR041966">
    <property type="entry name" value="LOTUS-like"/>
</dbReference>
<evidence type="ECO:0000313" key="3">
    <source>
        <dbReference type="Proteomes" id="UP001596023"/>
    </source>
</evidence>
<dbReference type="RefSeq" id="WP_379999241.1">
    <property type="nucleotide sequence ID" value="NZ_JBHSGN010000115.1"/>
</dbReference>
<dbReference type="Pfam" id="PF01936">
    <property type="entry name" value="NYN"/>
    <property type="match status" value="1"/>
</dbReference>
<dbReference type="PANTHER" id="PTHR35811:SF1">
    <property type="entry name" value="HTH OST-TYPE DOMAIN-CONTAINING PROTEIN"/>
    <property type="match status" value="1"/>
</dbReference>
<dbReference type="InterPro" id="IPR021139">
    <property type="entry name" value="NYN"/>
</dbReference>
<dbReference type="Gene3D" id="3.40.50.1010">
    <property type="entry name" value="5'-nuclease"/>
    <property type="match status" value="1"/>
</dbReference>
<keyword evidence="3" id="KW-1185">Reference proteome</keyword>
<protein>
    <submittedName>
        <fullName evidence="2">NYN domain-containing protein</fullName>
    </submittedName>
</protein>
<feature type="domain" description="NYN" evidence="1">
    <location>
        <begin position="13"/>
        <end position="146"/>
    </location>
</feature>
<gene>
    <name evidence="2" type="ORF">ACFO6W_18770</name>
</gene>
<dbReference type="PANTHER" id="PTHR35811">
    <property type="entry name" value="SLR1870 PROTEIN"/>
    <property type="match status" value="1"/>
</dbReference>